<feature type="binding site" evidence="8">
    <location>
        <position position="146"/>
    </location>
    <ligand>
        <name>substrate</name>
    </ligand>
</feature>
<keyword evidence="5 8" id="KW-0808">Transferase</keyword>
<evidence type="ECO:0000256" key="3">
    <source>
        <dbReference type="ARBA" id="ARBA00011475"/>
    </source>
</evidence>
<evidence type="ECO:0000256" key="4">
    <source>
        <dbReference type="ARBA" id="ARBA00022490"/>
    </source>
</evidence>
<feature type="chain" id="PRO_5023542899" description="Arginine biosynthesis bifunctional protein ArgJ beta chain" evidence="8">
    <location>
        <begin position="179"/>
        <end position="383"/>
    </location>
</feature>
<evidence type="ECO:0000256" key="5">
    <source>
        <dbReference type="ARBA" id="ARBA00022679"/>
    </source>
</evidence>
<keyword evidence="6 8" id="KW-0068">Autocatalytic cleavage</keyword>
<evidence type="ECO:0000256" key="1">
    <source>
        <dbReference type="ARBA" id="ARBA00004496"/>
    </source>
</evidence>
<dbReference type="EMBL" id="SRRO01000001">
    <property type="protein sequence ID" value="TGN65847.1"/>
    <property type="molecule type" value="Genomic_DNA"/>
</dbReference>
<name>A0A4Z1CIK7_9ACTN</name>
<dbReference type="OrthoDB" id="9804242at2"/>
<feature type="binding site" evidence="8">
    <location>
        <position position="378"/>
    </location>
    <ligand>
        <name>substrate</name>
    </ligand>
</feature>
<comment type="pathway">
    <text evidence="8">Amino-acid biosynthesis; L-arginine biosynthesis; N(2)-acetyl-L-ornithine from L-glutamate: step 1/4.</text>
</comment>
<feature type="active site" description="Nucleophile" evidence="8">
    <location>
        <position position="179"/>
    </location>
</feature>
<evidence type="ECO:0000313" key="10">
    <source>
        <dbReference type="Proteomes" id="UP000297496"/>
    </source>
</evidence>
<organism evidence="9 10">
    <name type="scientific">Nocardioides eburneiflavus</name>
    <dbReference type="NCBI Taxonomy" id="2518372"/>
    <lineage>
        <taxon>Bacteria</taxon>
        <taxon>Bacillati</taxon>
        <taxon>Actinomycetota</taxon>
        <taxon>Actinomycetes</taxon>
        <taxon>Propionibacteriales</taxon>
        <taxon>Nocardioidaceae</taxon>
        <taxon>Nocardioides</taxon>
    </lineage>
</organism>
<feature type="site" description="Involved in the stabilization of negative charge on the oxyanion by the formation of the oxyanion hole" evidence="8">
    <location>
        <position position="109"/>
    </location>
</feature>
<dbReference type="FunFam" id="3.10.20.340:FF:000003">
    <property type="entry name" value="Arginine biosynthesis bifunctional protein ArgJ"/>
    <property type="match status" value="1"/>
</dbReference>
<dbReference type="SUPFAM" id="SSF56266">
    <property type="entry name" value="DmpA/ArgJ-like"/>
    <property type="match status" value="1"/>
</dbReference>
<evidence type="ECO:0000256" key="8">
    <source>
        <dbReference type="HAMAP-Rule" id="MF_01106"/>
    </source>
</evidence>
<comment type="catalytic activity">
    <reaction evidence="8">
        <text>L-glutamate + acetyl-CoA = N-acetyl-L-glutamate + CoA + H(+)</text>
        <dbReference type="Rhea" id="RHEA:24292"/>
        <dbReference type="ChEBI" id="CHEBI:15378"/>
        <dbReference type="ChEBI" id="CHEBI:29985"/>
        <dbReference type="ChEBI" id="CHEBI:44337"/>
        <dbReference type="ChEBI" id="CHEBI:57287"/>
        <dbReference type="ChEBI" id="CHEBI:57288"/>
        <dbReference type="EC" id="2.3.1.1"/>
    </reaction>
</comment>
<feature type="binding site" evidence="8">
    <location>
        <position position="179"/>
    </location>
    <ligand>
        <name>substrate</name>
    </ligand>
</feature>
<comment type="similarity">
    <text evidence="2 8">Belongs to the ArgJ family.</text>
</comment>
<dbReference type="Proteomes" id="UP000297496">
    <property type="component" value="Unassembled WGS sequence"/>
</dbReference>
<proteinExistence type="inferred from homology"/>
<dbReference type="HAMAP" id="MF_01106">
    <property type="entry name" value="ArgJ"/>
    <property type="match status" value="1"/>
</dbReference>
<dbReference type="NCBIfam" id="TIGR00120">
    <property type="entry name" value="ArgJ"/>
    <property type="match status" value="1"/>
</dbReference>
<dbReference type="NCBIfam" id="NF003802">
    <property type="entry name" value="PRK05388.1"/>
    <property type="match status" value="1"/>
</dbReference>
<dbReference type="Pfam" id="PF01960">
    <property type="entry name" value="ArgJ"/>
    <property type="match status" value="1"/>
</dbReference>
<feature type="binding site" evidence="8">
    <location>
        <position position="259"/>
    </location>
    <ligand>
        <name>substrate</name>
    </ligand>
</feature>
<gene>
    <name evidence="8 9" type="primary">argJ</name>
    <name evidence="9" type="ORF">EXE59_19235</name>
</gene>
<comment type="subunit">
    <text evidence="3 8">Heterotetramer of two alpha and two beta chains.</text>
</comment>
<keyword evidence="8" id="KW-0028">Amino-acid biosynthesis</keyword>
<accession>A0A4Z1CIK7</accession>
<reference evidence="9 10" key="1">
    <citation type="submission" date="2019-04" db="EMBL/GenBank/DDBJ databases">
        <title>Three New Species of Nocardioides, Nocardioides euryhalodurans sp. nov., Nocardioides seonyuensis sp. nov. and Nocardioides eburneoflavus sp. nov. Isolated from Soil.</title>
        <authorList>
            <person name="Roh S.G."/>
            <person name="Lee C."/>
            <person name="Kim M.-K."/>
            <person name="Kim S.B."/>
        </authorList>
    </citation>
    <scope>NUCLEOTIDE SEQUENCE [LARGE SCALE GENOMIC DNA]</scope>
    <source>
        <strain evidence="9 10">MMS17-SY213</strain>
    </source>
</reference>
<keyword evidence="8" id="KW-0511">Multifunctional enzyme</keyword>
<dbReference type="EC" id="2.3.1.1" evidence="8"/>
<evidence type="ECO:0000256" key="7">
    <source>
        <dbReference type="ARBA" id="ARBA00023315"/>
    </source>
</evidence>
<feature type="chain" id="PRO_5023542898" description="Arginine biosynthesis bifunctional protein ArgJ alpha chain" evidence="8">
    <location>
        <begin position="1"/>
        <end position="178"/>
    </location>
</feature>
<evidence type="ECO:0000313" key="9">
    <source>
        <dbReference type="EMBL" id="TGN65847.1"/>
    </source>
</evidence>
<dbReference type="InterPro" id="IPR002813">
    <property type="entry name" value="Arg_biosynth_ArgJ"/>
</dbReference>
<dbReference type="RefSeq" id="WP_135840337.1">
    <property type="nucleotide sequence ID" value="NZ_SRRO01000001.1"/>
</dbReference>
<protein>
    <recommendedName>
        <fullName evidence="8">Arginine biosynthesis bifunctional protein ArgJ</fullName>
    </recommendedName>
    <domain>
        <recommendedName>
            <fullName evidence="8">Glutamate N-acetyltransferase</fullName>
            <ecNumber evidence="8">2.3.1.35</ecNumber>
        </recommendedName>
        <alternativeName>
            <fullName evidence="8">Ornithine acetyltransferase</fullName>
            <shortName evidence="8">OATase</shortName>
        </alternativeName>
        <alternativeName>
            <fullName evidence="8">Ornithine transacetylase</fullName>
        </alternativeName>
    </domain>
    <domain>
        <recommendedName>
            <fullName evidence="8">Amino-acid acetyltransferase</fullName>
            <ecNumber evidence="8">2.3.1.1</ecNumber>
        </recommendedName>
        <alternativeName>
            <fullName evidence="8">N-acetylglutamate synthase</fullName>
            <shortName evidence="8">AGSase</shortName>
        </alternativeName>
    </domain>
    <component>
        <recommendedName>
            <fullName evidence="8">Arginine biosynthesis bifunctional protein ArgJ alpha chain</fullName>
        </recommendedName>
    </component>
    <component>
        <recommendedName>
            <fullName evidence="8">Arginine biosynthesis bifunctional protein ArgJ beta chain</fullName>
        </recommendedName>
    </component>
</protein>
<dbReference type="GO" id="GO:0005737">
    <property type="term" value="C:cytoplasm"/>
    <property type="evidence" value="ECO:0007669"/>
    <property type="project" value="UniProtKB-SubCell"/>
</dbReference>
<keyword evidence="7 8" id="KW-0012">Acyltransferase</keyword>
<sequence>MSVTTPKGFTAAGVAAGLKSTGAKDLALVANQGPAFDSATVFTANRCKANPVLWSQEVVKDGVVRAVVLNSGGANCYTGPEGFRTTHAVAEKVAEGLGIGAIDVVVCSTGLIGLANDRDDLLAGVDAATAALSSDGGVSAAEAIMTTDSVSKNTVVEGAGWSIGGMAKGAGMLAPQLATMLVVLTTDAVVPAAELDAALRAATRVSFDRLDSDGCMSTNDTVTVMASGASGITPTPEDFTAALTQACTDLAMQLLKDAEGADHEIAITTLHAASEDEAVEVSRSVARSNLFKAAIFGNDPNWGRVLASIGTTQAQFDPADLDVAMNGVWVCKQSTPAEDPASVDLTGREVSVTIDLKSGDARATVWTNDLTHAYVHENSAYSS</sequence>
<comment type="pathway">
    <text evidence="8">Amino-acid biosynthesis; L-arginine biosynthesis; L-ornithine and N-acetyl-L-glutamate from L-glutamate and N(2)-acetyl-L-ornithine (cyclic): step 1/1.</text>
</comment>
<dbReference type="GO" id="GO:0004358">
    <property type="term" value="F:L-glutamate N-acetyltransferase activity, acting on acetyl-L-ornithine as donor"/>
    <property type="evidence" value="ECO:0007669"/>
    <property type="project" value="UniProtKB-UniRule"/>
</dbReference>
<dbReference type="GO" id="GO:0006526">
    <property type="term" value="P:L-arginine biosynthetic process"/>
    <property type="evidence" value="ECO:0007669"/>
    <property type="project" value="UniProtKB-UniRule"/>
</dbReference>
<keyword evidence="4 8" id="KW-0963">Cytoplasm</keyword>
<comment type="function">
    <text evidence="8">Catalyzes two activities which are involved in the cyclic version of arginine biosynthesis: the synthesis of N-acetylglutamate from glutamate and acetyl-CoA as the acetyl donor, and of ornithine by transacetylation between N(2)-acetylornithine and glutamate.</text>
</comment>
<dbReference type="Gene3D" id="3.10.20.340">
    <property type="entry name" value="ArgJ beta chain, C-terminal domain"/>
    <property type="match status" value="1"/>
</dbReference>
<dbReference type="AlphaFoldDB" id="A0A4Z1CIK7"/>
<evidence type="ECO:0000256" key="2">
    <source>
        <dbReference type="ARBA" id="ARBA00006774"/>
    </source>
</evidence>
<dbReference type="GO" id="GO:0004042">
    <property type="term" value="F:L-glutamate N-acetyltransferase activity"/>
    <property type="evidence" value="ECO:0007669"/>
    <property type="project" value="UniProtKB-UniRule"/>
</dbReference>
<comment type="catalytic activity">
    <reaction evidence="8">
        <text>N(2)-acetyl-L-ornithine + L-glutamate = N-acetyl-L-glutamate + L-ornithine</text>
        <dbReference type="Rhea" id="RHEA:15349"/>
        <dbReference type="ChEBI" id="CHEBI:29985"/>
        <dbReference type="ChEBI" id="CHEBI:44337"/>
        <dbReference type="ChEBI" id="CHEBI:46911"/>
        <dbReference type="ChEBI" id="CHEBI:57805"/>
        <dbReference type="EC" id="2.3.1.35"/>
    </reaction>
</comment>
<dbReference type="InterPro" id="IPR042195">
    <property type="entry name" value="ArgJ_beta_C"/>
</dbReference>
<dbReference type="UniPathway" id="UPA00068">
    <property type="reaction ID" value="UER00106"/>
</dbReference>
<dbReference type="EC" id="2.3.1.35" evidence="8"/>
<evidence type="ECO:0000256" key="6">
    <source>
        <dbReference type="ARBA" id="ARBA00022813"/>
    </source>
</evidence>
<dbReference type="PANTHER" id="PTHR23100">
    <property type="entry name" value="ARGININE BIOSYNTHESIS BIFUNCTIONAL PROTEIN ARGJ"/>
    <property type="match status" value="1"/>
</dbReference>
<dbReference type="CDD" id="cd02152">
    <property type="entry name" value="OAT"/>
    <property type="match status" value="1"/>
</dbReference>
<comment type="caution">
    <text evidence="9">The sequence shown here is derived from an EMBL/GenBank/DDBJ whole genome shotgun (WGS) entry which is preliminary data.</text>
</comment>
<dbReference type="InterPro" id="IPR016117">
    <property type="entry name" value="ArgJ-like_dom_sf"/>
</dbReference>
<comment type="subcellular location">
    <subcellularLocation>
        <location evidence="1 8">Cytoplasm</location>
    </subcellularLocation>
</comment>
<dbReference type="GO" id="GO:0006592">
    <property type="term" value="P:ornithine biosynthetic process"/>
    <property type="evidence" value="ECO:0007669"/>
    <property type="project" value="TreeGrafter"/>
</dbReference>
<dbReference type="Gene3D" id="3.60.70.12">
    <property type="entry name" value="L-amino peptidase D-ALA esterase/amidase"/>
    <property type="match status" value="1"/>
</dbReference>
<feature type="site" description="Involved in the stabilization of negative charge on the oxyanion by the formation of the oxyanion hole" evidence="8">
    <location>
        <position position="110"/>
    </location>
</feature>
<dbReference type="PANTHER" id="PTHR23100:SF0">
    <property type="entry name" value="ARGININE BIOSYNTHESIS BIFUNCTIONAL PROTEIN ARGJ, MITOCHONDRIAL"/>
    <property type="match status" value="1"/>
</dbReference>
<feature type="binding site" evidence="8">
    <location>
        <position position="168"/>
    </location>
    <ligand>
        <name>substrate</name>
    </ligand>
</feature>
<feature type="binding site" evidence="8">
    <location>
        <position position="383"/>
    </location>
    <ligand>
        <name>substrate</name>
    </ligand>
</feature>
<keyword evidence="10" id="KW-1185">Reference proteome</keyword>
<feature type="site" description="Cleavage; by autolysis" evidence="8">
    <location>
        <begin position="178"/>
        <end position="179"/>
    </location>
</feature>
<keyword evidence="8" id="KW-0055">Arginine biosynthesis</keyword>